<dbReference type="GO" id="GO:0016787">
    <property type="term" value="F:hydrolase activity"/>
    <property type="evidence" value="ECO:0007669"/>
    <property type="project" value="UniProtKB-KW"/>
</dbReference>
<evidence type="ECO:0000259" key="2">
    <source>
        <dbReference type="Pfam" id="PF16375"/>
    </source>
</evidence>
<gene>
    <name evidence="5" type="ORF">DWW10_01765</name>
</gene>
<feature type="domain" description="DUF4986" evidence="2">
    <location>
        <begin position="579"/>
        <end position="640"/>
    </location>
</feature>
<sequence>MKNCRLILIIGILVLGITKLPASEYEKVRKAPRVHVPVWQAFALSDVELTDSYFKKAMELNKEYLLSLEVDRLIPHVRRGVGLQGKGSNYGGWETHGGCSYGHYMSACAMMYASTGEKAFLDKLNYMLSELQECQNQTKDGWFISGAGAKEGYRQLLQGNVILNRPDETRQPWNYNQNGNSWYCIHKILAGLKDAYVYAGCKQAKDILLPLADFIANIALNSNSDLFQSTLSVEQGGMNEVFADIYSITGDDKYLQTAKRFNHINVIYPVANGEDVLFGRHANDQIPKFMGVAREYEFSSNEVYHKAARNFWDMIINNHTLAIGGNSCYERFGIPGEESKRLDYTSAETCNTYNMLKLSRQMFMLDGDYKYLNYYEHALYNHILASQDPDMPGCVTYYTSLLPGSFKQYSTPFDSFWCCVGTGMENHSKYAESIYFKSEQDLLVNLYIPSRLNWREKGMALTMNTRFPESDTISVSIDKKGDYTGSFLFRYPAWVDGEAVVLINGKEAKTEAHKGNYIRLLSPVQTGDIITLVFARKLYIDYAKDEPHFGSVMYGPLLLAGGLGKENMPADRVSDNRACRESVPAGNIPMLVGSLADLDSWIVCSSQSPLHFTVKNGGKQQDVELIPYFRMHHQRHTVYWKIYSPEEFTYRTRSLTDEVKIGDEKDEKQHLLRGENDSIYWHDFFWAKNRQYRMADGGWFSYVLHIDKKETKPYNLICRFWGDESEAGQFDILVDDNLLCTVRLDRRLYLTYVDDVFPIPVEWTQGKDKVKVTFRAGKDKRAGGLYELKITSDTNYR</sequence>
<dbReference type="PANTHER" id="PTHR31151">
    <property type="entry name" value="PROLINE-TRNA LIGASE (DUF1680)"/>
    <property type="match status" value="1"/>
</dbReference>
<accession>A0A412YLM7</accession>
<name>A0A412YLM7_9BACE</name>
<feature type="domain" description="Non-reducing end beta-L-arabinofuranosidase-like GH127 middle" evidence="4">
    <location>
        <begin position="442"/>
        <end position="534"/>
    </location>
</feature>
<dbReference type="InterPro" id="IPR032275">
    <property type="entry name" value="DUF4986"/>
</dbReference>
<dbReference type="InterPro" id="IPR008928">
    <property type="entry name" value="6-hairpin_glycosidase_sf"/>
</dbReference>
<dbReference type="SUPFAM" id="SSF48208">
    <property type="entry name" value="Six-hairpin glycosidases"/>
    <property type="match status" value="1"/>
</dbReference>
<evidence type="ECO:0000259" key="3">
    <source>
        <dbReference type="Pfam" id="PF20620"/>
    </source>
</evidence>
<evidence type="ECO:0000313" key="5">
    <source>
        <dbReference type="EMBL" id="RGV58378.1"/>
    </source>
</evidence>
<dbReference type="EMBL" id="QRZF01000001">
    <property type="protein sequence ID" value="RGV58378.1"/>
    <property type="molecule type" value="Genomic_DNA"/>
</dbReference>
<proteinExistence type="predicted"/>
<evidence type="ECO:0000259" key="1">
    <source>
        <dbReference type="Pfam" id="PF07944"/>
    </source>
</evidence>
<comment type="caution">
    <text evidence="5">The sequence shown here is derived from an EMBL/GenBank/DDBJ whole genome shotgun (WGS) entry which is preliminary data.</text>
</comment>
<reference evidence="5 6" key="1">
    <citation type="submission" date="2018-08" db="EMBL/GenBank/DDBJ databases">
        <title>A genome reference for cultivated species of the human gut microbiota.</title>
        <authorList>
            <person name="Zou Y."/>
            <person name="Xue W."/>
            <person name="Luo G."/>
        </authorList>
    </citation>
    <scope>NUCLEOTIDE SEQUENCE [LARGE SCALE GENOMIC DNA]</scope>
    <source>
        <strain evidence="5 6">AF14-32</strain>
    </source>
</reference>
<dbReference type="InterPro" id="IPR049046">
    <property type="entry name" value="Beta-AFase-like_GH127_middle"/>
</dbReference>
<dbReference type="GO" id="GO:0005975">
    <property type="term" value="P:carbohydrate metabolic process"/>
    <property type="evidence" value="ECO:0007669"/>
    <property type="project" value="InterPro"/>
</dbReference>
<dbReference type="InterPro" id="IPR046544">
    <property type="entry name" value="GH146_SB_dom"/>
</dbReference>
<keyword evidence="5" id="KW-0378">Hydrolase</keyword>
<protein>
    <submittedName>
        <fullName evidence="5">Glycosyl hydrolase</fullName>
    </submittedName>
</protein>
<evidence type="ECO:0000313" key="6">
    <source>
        <dbReference type="Proteomes" id="UP000283850"/>
    </source>
</evidence>
<dbReference type="PANTHER" id="PTHR31151:SF0">
    <property type="entry name" value="PROLINE-TRNA LIGASE (DUF1680)"/>
    <property type="match status" value="1"/>
</dbReference>
<dbReference type="Pfam" id="PF20620">
    <property type="entry name" value="DUF6805"/>
    <property type="match status" value="1"/>
</dbReference>
<dbReference type="Pfam" id="PF07944">
    <property type="entry name" value="Beta-AFase-like_GH127_cat"/>
    <property type="match status" value="1"/>
</dbReference>
<evidence type="ECO:0000259" key="4">
    <source>
        <dbReference type="Pfam" id="PF20736"/>
    </source>
</evidence>
<dbReference type="Pfam" id="PF20736">
    <property type="entry name" value="Glyco_hydro127M"/>
    <property type="match status" value="1"/>
</dbReference>
<dbReference type="InterPro" id="IPR012878">
    <property type="entry name" value="Beta-AFase-like_GH127_cat"/>
</dbReference>
<organism evidence="5 6">
    <name type="scientific">Bacteroides intestinalis</name>
    <dbReference type="NCBI Taxonomy" id="329854"/>
    <lineage>
        <taxon>Bacteria</taxon>
        <taxon>Pseudomonadati</taxon>
        <taxon>Bacteroidota</taxon>
        <taxon>Bacteroidia</taxon>
        <taxon>Bacteroidales</taxon>
        <taxon>Bacteroidaceae</taxon>
        <taxon>Bacteroides</taxon>
    </lineage>
</organism>
<dbReference type="Pfam" id="PF16375">
    <property type="entry name" value="DUF4986"/>
    <property type="match status" value="1"/>
</dbReference>
<dbReference type="RefSeq" id="WP_022393726.1">
    <property type="nucleotide sequence ID" value="NZ_QRZF01000001.1"/>
</dbReference>
<dbReference type="Proteomes" id="UP000283850">
    <property type="component" value="Unassembled WGS sequence"/>
</dbReference>
<feature type="domain" description="Non-reducing end beta-L-arabinofuranosidase-like GH127 catalytic" evidence="1">
    <location>
        <begin position="46"/>
        <end position="431"/>
    </location>
</feature>
<feature type="domain" description="Glycoside hydrolase GH146 substrate-binding" evidence="3">
    <location>
        <begin position="656"/>
        <end position="790"/>
    </location>
</feature>
<dbReference type="AlphaFoldDB" id="A0A412YLM7"/>